<comment type="caution">
    <text evidence="2">The sequence shown here is derived from an EMBL/GenBank/DDBJ whole genome shotgun (WGS) entry which is preliminary data.</text>
</comment>
<keyword evidence="3" id="KW-1185">Reference proteome</keyword>
<proteinExistence type="predicted"/>
<keyword evidence="1" id="KW-0175">Coiled coil</keyword>
<name>A0ABQ8E1J3_BRANA</name>
<accession>A0ABQ8E1J3</accession>
<gene>
    <name evidence="2" type="ORF">HID58_012605</name>
</gene>
<evidence type="ECO:0000313" key="2">
    <source>
        <dbReference type="EMBL" id="KAH0935488.1"/>
    </source>
</evidence>
<reference evidence="2 3" key="1">
    <citation type="submission" date="2021-05" db="EMBL/GenBank/DDBJ databases">
        <title>Genome Assembly of Synthetic Allotetraploid Brassica napus Reveals Homoeologous Exchanges between Subgenomes.</title>
        <authorList>
            <person name="Davis J.T."/>
        </authorList>
    </citation>
    <scope>NUCLEOTIDE SEQUENCE [LARGE SCALE GENOMIC DNA]</scope>
    <source>
        <strain evidence="3">cv. Da-Ae</strain>
        <tissue evidence="2">Seedling</tissue>
    </source>
</reference>
<organism evidence="2 3">
    <name type="scientific">Brassica napus</name>
    <name type="common">Rape</name>
    <dbReference type="NCBI Taxonomy" id="3708"/>
    <lineage>
        <taxon>Eukaryota</taxon>
        <taxon>Viridiplantae</taxon>
        <taxon>Streptophyta</taxon>
        <taxon>Embryophyta</taxon>
        <taxon>Tracheophyta</taxon>
        <taxon>Spermatophyta</taxon>
        <taxon>Magnoliopsida</taxon>
        <taxon>eudicotyledons</taxon>
        <taxon>Gunneridae</taxon>
        <taxon>Pentapetalae</taxon>
        <taxon>rosids</taxon>
        <taxon>malvids</taxon>
        <taxon>Brassicales</taxon>
        <taxon>Brassicaceae</taxon>
        <taxon>Brassiceae</taxon>
        <taxon>Brassica</taxon>
    </lineage>
</organism>
<sequence length="96" mass="11043">MNLTTLTSFPARSDDAEKFSGKADRLDKLRRTRRSLSQRLRNTNKEAVEMKDERVRYGEALMFSDYVKAIYPLLKDVTLSPDISKKMCDGRVVALI</sequence>
<protein>
    <submittedName>
        <fullName evidence="2">Uncharacterized protein</fullName>
    </submittedName>
</protein>
<feature type="coiled-coil region" evidence="1">
    <location>
        <begin position="26"/>
        <end position="53"/>
    </location>
</feature>
<evidence type="ECO:0000313" key="3">
    <source>
        <dbReference type="Proteomes" id="UP000824890"/>
    </source>
</evidence>
<dbReference type="EMBL" id="JAGKQM010000003">
    <property type="protein sequence ID" value="KAH0935488.1"/>
    <property type="molecule type" value="Genomic_DNA"/>
</dbReference>
<evidence type="ECO:0000256" key="1">
    <source>
        <dbReference type="SAM" id="Coils"/>
    </source>
</evidence>
<dbReference type="Proteomes" id="UP000824890">
    <property type="component" value="Unassembled WGS sequence"/>
</dbReference>